<reference evidence="6 7" key="1">
    <citation type="submission" date="2024-05" db="EMBL/GenBank/DDBJ databases">
        <authorList>
            <person name="Wallberg A."/>
        </authorList>
    </citation>
    <scope>NUCLEOTIDE SEQUENCE [LARGE SCALE GENOMIC DNA]</scope>
</reference>
<organism evidence="6 7">
    <name type="scientific">Meganyctiphanes norvegica</name>
    <name type="common">Northern krill</name>
    <name type="synonym">Thysanopoda norvegica</name>
    <dbReference type="NCBI Taxonomy" id="48144"/>
    <lineage>
        <taxon>Eukaryota</taxon>
        <taxon>Metazoa</taxon>
        <taxon>Ecdysozoa</taxon>
        <taxon>Arthropoda</taxon>
        <taxon>Crustacea</taxon>
        <taxon>Multicrustacea</taxon>
        <taxon>Malacostraca</taxon>
        <taxon>Eumalacostraca</taxon>
        <taxon>Eucarida</taxon>
        <taxon>Euphausiacea</taxon>
        <taxon>Euphausiidae</taxon>
        <taxon>Meganyctiphanes</taxon>
    </lineage>
</organism>
<evidence type="ECO:0000256" key="4">
    <source>
        <dbReference type="SAM" id="MobiDB-lite"/>
    </source>
</evidence>
<evidence type="ECO:0000313" key="6">
    <source>
        <dbReference type="EMBL" id="CAL4081206.1"/>
    </source>
</evidence>
<feature type="compositionally biased region" description="Polar residues" evidence="4">
    <location>
        <begin position="21"/>
        <end position="32"/>
    </location>
</feature>
<evidence type="ECO:0000313" key="7">
    <source>
        <dbReference type="Proteomes" id="UP001497623"/>
    </source>
</evidence>
<name>A0AAV2QDP0_MEGNR</name>
<feature type="region of interest" description="Disordered" evidence="4">
    <location>
        <begin position="1"/>
        <end position="40"/>
    </location>
</feature>
<dbReference type="AlphaFoldDB" id="A0AAV2QDP0"/>
<keyword evidence="2" id="KW-0863">Zinc-finger</keyword>
<comment type="caution">
    <text evidence="6">The sequence shown here is derived from an EMBL/GenBank/DDBJ whole genome shotgun (WGS) entry which is preliminary data.</text>
</comment>
<dbReference type="GO" id="GO:0008270">
    <property type="term" value="F:zinc ion binding"/>
    <property type="evidence" value="ECO:0007669"/>
    <property type="project" value="UniProtKB-KW"/>
</dbReference>
<feature type="compositionally biased region" description="Polar residues" evidence="4">
    <location>
        <begin position="1"/>
        <end position="12"/>
    </location>
</feature>
<dbReference type="EMBL" id="CAXKWB010006063">
    <property type="protein sequence ID" value="CAL4081206.1"/>
    <property type="molecule type" value="Genomic_DNA"/>
</dbReference>
<sequence length="202" mass="23326">MDSLSESFTGLSIKTEKARNSKSGQGNKSTSYKGKHESSASKLGNNYFEEFECQRCKKGWASVNSYRKTGYQKCNRCFLKVYPQNQMEVLRTLAGLSVKGYNEYKSNSGQGKQNTSILDHNDVEEDEQRYFGEFKCQKCKKTWASAHTYKGFYQKCKRCFSQVYPRNQRELERSGEKKKSSTPHPPELCQKCIQSRRECCSI</sequence>
<protein>
    <recommendedName>
        <fullName evidence="5">3CxxC-type domain-containing protein</fullName>
    </recommendedName>
</protein>
<dbReference type="InterPro" id="IPR027377">
    <property type="entry name" value="ZAR1/RTP1-5-like_Znf-3CxxC"/>
</dbReference>
<gene>
    <name evidence="6" type="ORF">MNOR_LOCUS11502</name>
</gene>
<dbReference type="Pfam" id="PF17180">
    <property type="entry name" value="Zn_ribbon_3CxxC_2"/>
    <property type="match status" value="1"/>
</dbReference>
<proteinExistence type="predicted"/>
<dbReference type="Proteomes" id="UP001497623">
    <property type="component" value="Unassembled WGS sequence"/>
</dbReference>
<feature type="domain" description="3CxxC-type" evidence="5">
    <location>
        <begin position="129"/>
        <end position="195"/>
    </location>
</feature>
<evidence type="ECO:0000259" key="5">
    <source>
        <dbReference type="SMART" id="SM01328"/>
    </source>
</evidence>
<accession>A0AAV2QDP0</accession>
<keyword evidence="7" id="KW-1185">Reference proteome</keyword>
<dbReference type="InterPro" id="IPR033446">
    <property type="entry name" value="ZCCHC24_Znf-3CxxC"/>
</dbReference>
<dbReference type="SMART" id="SM01328">
    <property type="entry name" value="zf-3CxxC"/>
    <property type="match status" value="1"/>
</dbReference>
<evidence type="ECO:0000256" key="3">
    <source>
        <dbReference type="ARBA" id="ARBA00022833"/>
    </source>
</evidence>
<keyword evidence="3" id="KW-0862">Zinc</keyword>
<evidence type="ECO:0000256" key="2">
    <source>
        <dbReference type="ARBA" id="ARBA00022771"/>
    </source>
</evidence>
<keyword evidence="1" id="KW-0479">Metal-binding</keyword>
<evidence type="ECO:0000256" key="1">
    <source>
        <dbReference type="ARBA" id="ARBA00022723"/>
    </source>
</evidence>